<name>A0A553NQF0_TIGCA</name>
<keyword evidence="2" id="KW-1133">Transmembrane helix</keyword>
<feature type="region of interest" description="Disordered" evidence="1">
    <location>
        <begin position="58"/>
        <end position="176"/>
    </location>
</feature>
<dbReference type="Proteomes" id="UP000318571">
    <property type="component" value="Chromosome 4"/>
</dbReference>
<protein>
    <submittedName>
        <fullName evidence="3">Uncharacterized protein</fullName>
    </submittedName>
</protein>
<reference evidence="3 4" key="1">
    <citation type="journal article" date="2018" name="Nat. Ecol. Evol.">
        <title>Genomic signatures of mitonuclear coevolution across populations of Tigriopus californicus.</title>
        <authorList>
            <person name="Barreto F.S."/>
            <person name="Watson E.T."/>
            <person name="Lima T.G."/>
            <person name="Willett C.S."/>
            <person name="Edmands S."/>
            <person name="Li W."/>
            <person name="Burton R.S."/>
        </authorList>
    </citation>
    <scope>NUCLEOTIDE SEQUENCE [LARGE SCALE GENOMIC DNA]</scope>
    <source>
        <strain evidence="3 4">San Diego</strain>
    </source>
</reference>
<accession>A0A553NQF0</accession>
<organism evidence="3 4">
    <name type="scientific">Tigriopus californicus</name>
    <name type="common">Marine copepod</name>
    <dbReference type="NCBI Taxonomy" id="6832"/>
    <lineage>
        <taxon>Eukaryota</taxon>
        <taxon>Metazoa</taxon>
        <taxon>Ecdysozoa</taxon>
        <taxon>Arthropoda</taxon>
        <taxon>Crustacea</taxon>
        <taxon>Multicrustacea</taxon>
        <taxon>Hexanauplia</taxon>
        <taxon>Copepoda</taxon>
        <taxon>Harpacticoida</taxon>
        <taxon>Harpacticidae</taxon>
        <taxon>Tigriopus</taxon>
    </lineage>
</organism>
<comment type="caution">
    <text evidence="3">The sequence shown here is derived from an EMBL/GenBank/DDBJ whole genome shotgun (WGS) entry which is preliminary data.</text>
</comment>
<feature type="compositionally biased region" description="Polar residues" evidence="1">
    <location>
        <begin position="100"/>
        <end position="110"/>
    </location>
</feature>
<evidence type="ECO:0000256" key="2">
    <source>
        <dbReference type="SAM" id="Phobius"/>
    </source>
</evidence>
<feature type="transmembrane region" description="Helical" evidence="2">
    <location>
        <begin position="286"/>
        <end position="308"/>
    </location>
</feature>
<gene>
    <name evidence="3" type="ORF">TCAL_08483</name>
</gene>
<feature type="region of interest" description="Disordered" evidence="1">
    <location>
        <begin position="221"/>
        <end position="243"/>
    </location>
</feature>
<sequence length="340" mass="37387">MFDYPRILVPDDYPDMVLAQRPKAIESVMTGRSFEMNVMSFRHGFLFLGKEPSLFFNAHENKNDDDDDDDDDDNEDEDESVVKEEVVVALGSVEPIARPQRSNGAQSSTLLPLGGAPEKKGLSFTRSAMEDFSEASKAPRSTSPKSSGDGGGSSGGHVSPHSPHTSSLCHGSSGRIPSLVDARRSQAFQNLQDPSKQRSMSVVTNPKYDVIERIERGKRSSSGFMRSNSLQTPSGYGTANRPAIPTGNMLTESLMAAAAERKRKKSVAASIRNIVKAEERKFDLPFYTMAIVLVVVISLLIVMTVLWVNAVRVCQYARWITQINGTHTNQTRFPLVEDKS</sequence>
<evidence type="ECO:0000313" key="3">
    <source>
        <dbReference type="EMBL" id="TRY67665.1"/>
    </source>
</evidence>
<evidence type="ECO:0000313" key="4">
    <source>
        <dbReference type="Proteomes" id="UP000318571"/>
    </source>
</evidence>
<feature type="compositionally biased region" description="Polar residues" evidence="1">
    <location>
        <begin position="221"/>
        <end position="237"/>
    </location>
</feature>
<feature type="compositionally biased region" description="Low complexity" evidence="1">
    <location>
        <begin position="156"/>
        <end position="167"/>
    </location>
</feature>
<keyword evidence="2" id="KW-0812">Transmembrane</keyword>
<feature type="compositionally biased region" description="Acidic residues" evidence="1">
    <location>
        <begin position="63"/>
        <end position="79"/>
    </location>
</feature>
<dbReference type="EMBL" id="VCGU01000011">
    <property type="protein sequence ID" value="TRY67665.1"/>
    <property type="molecule type" value="Genomic_DNA"/>
</dbReference>
<keyword evidence="4" id="KW-1185">Reference proteome</keyword>
<proteinExistence type="predicted"/>
<keyword evidence="2" id="KW-0472">Membrane</keyword>
<dbReference type="AlphaFoldDB" id="A0A553NQF0"/>
<evidence type="ECO:0000256" key="1">
    <source>
        <dbReference type="SAM" id="MobiDB-lite"/>
    </source>
</evidence>